<gene>
    <name evidence="2" type="ORF">PG986_013719</name>
</gene>
<dbReference type="EMBL" id="JAQQWE010000009">
    <property type="protein sequence ID" value="KAK7941332.1"/>
    <property type="molecule type" value="Genomic_DNA"/>
</dbReference>
<name>A0ABR1PWF2_9PEZI</name>
<accession>A0ABR1PWF2</accession>
<feature type="compositionally biased region" description="Polar residues" evidence="1">
    <location>
        <begin position="29"/>
        <end position="42"/>
    </location>
</feature>
<keyword evidence="3" id="KW-1185">Reference proteome</keyword>
<evidence type="ECO:0000313" key="3">
    <source>
        <dbReference type="Proteomes" id="UP001391051"/>
    </source>
</evidence>
<comment type="caution">
    <text evidence="2">The sequence shown here is derived from an EMBL/GenBank/DDBJ whole genome shotgun (WGS) entry which is preliminary data.</text>
</comment>
<protein>
    <submittedName>
        <fullName evidence="2">Uncharacterized protein</fullName>
    </submittedName>
</protein>
<dbReference type="Proteomes" id="UP001391051">
    <property type="component" value="Unassembled WGS sequence"/>
</dbReference>
<dbReference type="RefSeq" id="XP_066694084.1">
    <property type="nucleotide sequence ID" value="XM_066849941.1"/>
</dbReference>
<organism evidence="2 3">
    <name type="scientific">Apiospora aurea</name>
    <dbReference type="NCBI Taxonomy" id="335848"/>
    <lineage>
        <taxon>Eukaryota</taxon>
        <taxon>Fungi</taxon>
        <taxon>Dikarya</taxon>
        <taxon>Ascomycota</taxon>
        <taxon>Pezizomycotina</taxon>
        <taxon>Sordariomycetes</taxon>
        <taxon>Xylariomycetidae</taxon>
        <taxon>Amphisphaeriales</taxon>
        <taxon>Apiosporaceae</taxon>
        <taxon>Apiospora</taxon>
    </lineage>
</organism>
<dbReference type="GeneID" id="92083003"/>
<proteinExistence type="predicted"/>
<evidence type="ECO:0000313" key="2">
    <source>
        <dbReference type="EMBL" id="KAK7941332.1"/>
    </source>
</evidence>
<feature type="compositionally biased region" description="Polar residues" evidence="1">
    <location>
        <begin position="81"/>
        <end position="92"/>
    </location>
</feature>
<sequence length="195" mass="21809">MNQPASPGEAFGNAIDEVVDEAERGVMSEESTSGQNQAQDVSSDAIHRRKVDKEEKGGEKKRRKAAEVSDDGTESKRSRSEASPSPATSGVKQPSEVVKTGLKHDDVDGLKLKLEEAPEAVMKVEHDSADDSKVKRVELSDPDEKPDVNPKVESDYDSKFKLEDLPEHKPEPRMYEPRGPIYYHWGRRTRFHRPS</sequence>
<reference evidence="2 3" key="1">
    <citation type="submission" date="2023-01" db="EMBL/GenBank/DDBJ databases">
        <title>Analysis of 21 Apiospora genomes using comparative genomics revels a genus with tremendous synthesis potential of carbohydrate active enzymes and secondary metabolites.</title>
        <authorList>
            <person name="Sorensen T."/>
        </authorList>
    </citation>
    <scope>NUCLEOTIDE SEQUENCE [LARGE SCALE GENOMIC DNA]</scope>
    <source>
        <strain evidence="2 3">CBS 24483</strain>
    </source>
</reference>
<feature type="compositionally biased region" description="Basic and acidic residues" evidence="1">
    <location>
        <begin position="102"/>
        <end position="176"/>
    </location>
</feature>
<feature type="region of interest" description="Disordered" evidence="1">
    <location>
        <begin position="1"/>
        <end position="179"/>
    </location>
</feature>
<evidence type="ECO:0000256" key="1">
    <source>
        <dbReference type="SAM" id="MobiDB-lite"/>
    </source>
</evidence>